<keyword evidence="2" id="KW-0677">Repeat</keyword>
<dbReference type="Proteomes" id="UP000626554">
    <property type="component" value="Unassembled WGS sequence"/>
</dbReference>
<dbReference type="Pfam" id="PF01380">
    <property type="entry name" value="SIS"/>
    <property type="match status" value="1"/>
</dbReference>
<feature type="domain" description="SIS" evidence="7">
    <location>
        <begin position="38"/>
        <end position="181"/>
    </location>
</feature>
<evidence type="ECO:0000256" key="2">
    <source>
        <dbReference type="ARBA" id="ARBA00022737"/>
    </source>
</evidence>
<dbReference type="SUPFAM" id="SSF53697">
    <property type="entry name" value="SIS domain"/>
    <property type="match status" value="1"/>
</dbReference>
<comment type="caution">
    <text evidence="8">The sequence shown here is derived from an EMBL/GenBank/DDBJ whole genome shotgun (WGS) entry which is preliminary data.</text>
</comment>
<dbReference type="InterPro" id="IPR046342">
    <property type="entry name" value="CBS_dom_sf"/>
</dbReference>
<sequence length="326" mass="34630">MKLPTELHSIAKKVLQLEAEAIAGVAAALDERPDFAQCVEAILGRRGRVVVTGIGKSAHIAGKMVATFNSTGTPALFMHAADAIHGDLGMIQADDFVIAISKSGDTPEIKVLVPLLKRKGVPLAALVSNADSYLAQQADYILHAPVTREACPHNLAPTTSTTAALALGDALAVCLLESRDFSRHDFANLHPGGTLGKQLYLKVGDLSRQNQQPQVTESAPLREIILEISGKRLGATAVLSDDGGALVGIITDGDLRRMLTAHAGRLDAVTARDILTPSPVTVEVDDFAVEALARMQARNITQLLVTEQGRFSGFIHLHDLLREGLV</sequence>
<dbReference type="CDD" id="cd04604">
    <property type="entry name" value="CBS_pair_SIS_assoc"/>
    <property type="match status" value="1"/>
</dbReference>
<feature type="domain" description="CBS" evidence="6">
    <location>
        <begin position="206"/>
        <end position="268"/>
    </location>
</feature>
<dbReference type="InterPro" id="IPR000644">
    <property type="entry name" value="CBS_dom"/>
</dbReference>
<dbReference type="InterPro" id="IPR004800">
    <property type="entry name" value="KdsD/KpsF-type"/>
</dbReference>
<dbReference type="InterPro" id="IPR035474">
    <property type="entry name" value="SIS_Kpsf"/>
</dbReference>
<evidence type="ECO:0000313" key="9">
    <source>
        <dbReference type="Proteomes" id="UP000626554"/>
    </source>
</evidence>
<name>A0ABX2PX75_9BACT</name>
<keyword evidence="9" id="KW-1185">Reference proteome</keyword>
<dbReference type="EMBL" id="JABKAV010000001">
    <property type="protein sequence ID" value="NVO83298.1"/>
    <property type="molecule type" value="Genomic_DNA"/>
</dbReference>
<dbReference type="InterPro" id="IPR046348">
    <property type="entry name" value="SIS_dom_sf"/>
</dbReference>
<dbReference type="InterPro" id="IPR001347">
    <property type="entry name" value="SIS_dom"/>
</dbReference>
<dbReference type="Gene3D" id="3.40.50.10490">
    <property type="entry name" value="Glucose-6-phosphate isomerase like protein, domain 1"/>
    <property type="match status" value="1"/>
</dbReference>
<dbReference type="NCBIfam" id="TIGR00393">
    <property type="entry name" value="kpsF"/>
    <property type="match status" value="1"/>
</dbReference>
<evidence type="ECO:0000256" key="1">
    <source>
        <dbReference type="ARBA" id="ARBA00008165"/>
    </source>
</evidence>
<dbReference type="Gene3D" id="3.10.580.10">
    <property type="entry name" value="CBS-domain"/>
    <property type="match status" value="1"/>
</dbReference>
<protein>
    <submittedName>
        <fullName evidence="8">KpsF/GutQ family sugar-phosphate isomerase</fullName>
    </submittedName>
</protein>
<comment type="similarity">
    <text evidence="1 4">Belongs to the SIS family. GutQ/KpsF subfamily.</text>
</comment>
<reference evidence="8 9" key="1">
    <citation type="submission" date="2020-05" db="EMBL/GenBank/DDBJ databases">
        <title>Hymenobacter terrestris sp. nov. and Hymenobacter lapidiphilus sp. nov., isolated from regoliths in Antarctica.</title>
        <authorList>
            <person name="Sedlacek I."/>
            <person name="Pantucek R."/>
            <person name="Zeman M."/>
            <person name="Holochova P."/>
            <person name="Kralova S."/>
            <person name="Stankova E."/>
            <person name="Sedo O."/>
            <person name="Micenkova L."/>
            <person name="Svec P."/>
            <person name="Gupta V."/>
            <person name="Sood U."/>
            <person name="Korpole U.S."/>
            <person name="Lal R."/>
        </authorList>
    </citation>
    <scope>NUCLEOTIDE SEQUENCE [LARGE SCALE GENOMIC DNA]</scope>
    <source>
        <strain evidence="8 9">P5252</strain>
    </source>
</reference>
<evidence type="ECO:0000256" key="5">
    <source>
        <dbReference type="PROSITE-ProRule" id="PRU00703"/>
    </source>
</evidence>
<dbReference type="InterPro" id="IPR050986">
    <property type="entry name" value="GutQ/KpsF_isomerases"/>
</dbReference>
<dbReference type="PROSITE" id="PS51464">
    <property type="entry name" value="SIS"/>
    <property type="match status" value="1"/>
</dbReference>
<keyword evidence="8" id="KW-0413">Isomerase</keyword>
<dbReference type="PROSITE" id="PS51371">
    <property type="entry name" value="CBS"/>
    <property type="match status" value="2"/>
</dbReference>
<dbReference type="RefSeq" id="WP_176896891.1">
    <property type="nucleotide sequence ID" value="NZ_JABKAV010000001.1"/>
</dbReference>
<evidence type="ECO:0000256" key="3">
    <source>
        <dbReference type="ARBA" id="ARBA00023122"/>
    </source>
</evidence>
<organism evidence="8 9">
    <name type="scientific">Hymenobacter terrestris</name>
    <dbReference type="NCBI Taxonomy" id="2748310"/>
    <lineage>
        <taxon>Bacteria</taxon>
        <taxon>Pseudomonadati</taxon>
        <taxon>Bacteroidota</taxon>
        <taxon>Cytophagia</taxon>
        <taxon>Cytophagales</taxon>
        <taxon>Hymenobacteraceae</taxon>
        <taxon>Hymenobacter</taxon>
    </lineage>
</organism>
<evidence type="ECO:0000259" key="6">
    <source>
        <dbReference type="PROSITE" id="PS51371"/>
    </source>
</evidence>
<dbReference type="Pfam" id="PF00571">
    <property type="entry name" value="CBS"/>
    <property type="match status" value="2"/>
</dbReference>
<evidence type="ECO:0000313" key="8">
    <source>
        <dbReference type="EMBL" id="NVO83298.1"/>
    </source>
</evidence>
<gene>
    <name evidence="8" type="ORF">HW556_00230</name>
</gene>
<evidence type="ECO:0000256" key="4">
    <source>
        <dbReference type="PIRNR" id="PIRNR004692"/>
    </source>
</evidence>
<dbReference type="PANTHER" id="PTHR42745:SF1">
    <property type="entry name" value="ARABINOSE 5-PHOSPHATE ISOMERASE KDSD"/>
    <property type="match status" value="1"/>
</dbReference>
<dbReference type="SMART" id="SM00116">
    <property type="entry name" value="CBS"/>
    <property type="match status" value="2"/>
</dbReference>
<dbReference type="PIRSF" id="PIRSF004692">
    <property type="entry name" value="KdsD_KpsF"/>
    <property type="match status" value="1"/>
</dbReference>
<accession>A0ABX2PX75</accession>
<dbReference type="PANTHER" id="PTHR42745">
    <property type="match status" value="1"/>
</dbReference>
<keyword evidence="3 5" id="KW-0129">CBS domain</keyword>
<feature type="domain" description="CBS" evidence="6">
    <location>
        <begin position="275"/>
        <end position="326"/>
    </location>
</feature>
<evidence type="ECO:0000259" key="7">
    <source>
        <dbReference type="PROSITE" id="PS51464"/>
    </source>
</evidence>
<proteinExistence type="inferred from homology"/>
<dbReference type="CDD" id="cd05014">
    <property type="entry name" value="SIS_Kpsf"/>
    <property type="match status" value="1"/>
</dbReference>
<dbReference type="GO" id="GO:0016853">
    <property type="term" value="F:isomerase activity"/>
    <property type="evidence" value="ECO:0007669"/>
    <property type="project" value="UniProtKB-KW"/>
</dbReference>